<dbReference type="EC" id="2.7.7.43" evidence="7"/>
<dbReference type="PANTHER" id="PTHR21485">
    <property type="entry name" value="HAD SUPERFAMILY MEMBERS CMAS AND KDSC"/>
    <property type="match status" value="1"/>
</dbReference>
<protein>
    <recommendedName>
        <fullName evidence="7">N-acylneuraminate cytidylyltransferase</fullName>
        <ecNumber evidence="7">2.7.7.43</ecNumber>
    </recommendedName>
</protein>
<keyword evidence="11" id="KW-0808">Transferase</keyword>
<dbReference type="SFLD" id="SFLDG01138">
    <property type="entry name" value="C1.6.2:_Deoxy-d-mannose-octulo"/>
    <property type="match status" value="1"/>
</dbReference>
<comment type="pathway">
    <text evidence="3">Amino-sugar metabolism; N-acetylneuraminate metabolism.</text>
</comment>
<evidence type="ECO:0000256" key="3">
    <source>
        <dbReference type="ARBA" id="ARBA00005141"/>
    </source>
</evidence>
<comment type="similarity">
    <text evidence="4">Belongs to the KdsC family.</text>
</comment>
<evidence type="ECO:0000313" key="12">
    <source>
        <dbReference type="Proteomes" id="UP001304300"/>
    </source>
</evidence>
<dbReference type="SFLD" id="SFLDS00003">
    <property type="entry name" value="Haloacid_Dehalogenase"/>
    <property type="match status" value="1"/>
</dbReference>
<dbReference type="GO" id="GO:0008781">
    <property type="term" value="F:N-acylneuraminate cytidylyltransferase activity"/>
    <property type="evidence" value="ECO:0007669"/>
    <property type="project" value="UniProtKB-EC"/>
</dbReference>
<organism evidence="11 12">
    <name type="scientific">Rubellicoccus peritrichatus</name>
    <dbReference type="NCBI Taxonomy" id="3080537"/>
    <lineage>
        <taxon>Bacteria</taxon>
        <taxon>Pseudomonadati</taxon>
        <taxon>Verrucomicrobiota</taxon>
        <taxon>Opitutia</taxon>
        <taxon>Puniceicoccales</taxon>
        <taxon>Cerasicoccaceae</taxon>
        <taxon>Rubellicoccus</taxon>
    </lineage>
</organism>
<evidence type="ECO:0000256" key="7">
    <source>
        <dbReference type="ARBA" id="ARBA00012491"/>
    </source>
</evidence>
<dbReference type="InterPro" id="IPR010023">
    <property type="entry name" value="KdsC_fam"/>
</dbReference>
<dbReference type="InterPro" id="IPR050793">
    <property type="entry name" value="CMP-NeuNAc_synthase"/>
</dbReference>
<evidence type="ECO:0000256" key="6">
    <source>
        <dbReference type="ARBA" id="ARBA00011881"/>
    </source>
</evidence>
<evidence type="ECO:0000256" key="9">
    <source>
        <dbReference type="ARBA" id="ARBA00022801"/>
    </source>
</evidence>
<evidence type="ECO:0000256" key="8">
    <source>
        <dbReference type="ARBA" id="ARBA00022723"/>
    </source>
</evidence>
<comment type="catalytic activity">
    <reaction evidence="1">
        <text>an N-acylneuraminate + CTP = a CMP-N-acyl-beta-neuraminate + diphosphate</text>
        <dbReference type="Rhea" id="RHEA:11344"/>
        <dbReference type="ChEBI" id="CHEBI:33019"/>
        <dbReference type="ChEBI" id="CHEBI:37563"/>
        <dbReference type="ChEBI" id="CHEBI:60073"/>
        <dbReference type="ChEBI" id="CHEBI:68671"/>
        <dbReference type="EC" id="2.7.7.43"/>
    </reaction>
</comment>
<evidence type="ECO:0000256" key="10">
    <source>
        <dbReference type="ARBA" id="ARBA00022842"/>
    </source>
</evidence>
<keyword evidence="8" id="KW-0479">Metal-binding</keyword>
<dbReference type="Pfam" id="PF02348">
    <property type="entry name" value="CTP_transf_3"/>
    <property type="match status" value="1"/>
</dbReference>
<dbReference type="AlphaFoldDB" id="A0AAQ3LCL9"/>
<dbReference type="PANTHER" id="PTHR21485:SF3">
    <property type="entry name" value="N-ACYLNEURAMINATE CYTIDYLYLTRANSFERASE"/>
    <property type="match status" value="1"/>
</dbReference>
<name>A0AAQ3LCL9_9BACT</name>
<dbReference type="Gene3D" id="3.90.550.10">
    <property type="entry name" value="Spore Coat Polysaccharide Biosynthesis Protein SpsA, Chain A"/>
    <property type="match status" value="1"/>
</dbReference>
<evidence type="ECO:0000256" key="5">
    <source>
        <dbReference type="ARBA" id="ARBA00010726"/>
    </source>
</evidence>
<accession>A0AAQ3LCL9</accession>
<comment type="cofactor">
    <cofactor evidence="2">
        <name>Mg(2+)</name>
        <dbReference type="ChEBI" id="CHEBI:18420"/>
    </cofactor>
</comment>
<dbReference type="Pfam" id="PF08282">
    <property type="entry name" value="Hydrolase_3"/>
    <property type="match status" value="1"/>
</dbReference>
<comment type="subunit">
    <text evidence="6">Homotetramer.</text>
</comment>
<evidence type="ECO:0000313" key="11">
    <source>
        <dbReference type="EMBL" id="WOO41425.1"/>
    </source>
</evidence>
<dbReference type="RefSeq" id="WP_317833909.1">
    <property type="nucleotide sequence ID" value="NZ_CP136920.1"/>
</dbReference>
<dbReference type="InterPro" id="IPR036412">
    <property type="entry name" value="HAD-like_sf"/>
</dbReference>
<keyword evidence="12" id="KW-1185">Reference proteome</keyword>
<gene>
    <name evidence="11" type="ORF">RZN69_22625</name>
</gene>
<dbReference type="InterPro" id="IPR023214">
    <property type="entry name" value="HAD_sf"/>
</dbReference>
<keyword evidence="9" id="KW-0378">Hydrolase</keyword>
<evidence type="ECO:0000256" key="4">
    <source>
        <dbReference type="ARBA" id="ARBA00005893"/>
    </source>
</evidence>
<dbReference type="InterPro" id="IPR029044">
    <property type="entry name" value="Nucleotide-diphossugar_trans"/>
</dbReference>
<evidence type="ECO:0000256" key="1">
    <source>
        <dbReference type="ARBA" id="ARBA00001862"/>
    </source>
</evidence>
<dbReference type="Proteomes" id="UP001304300">
    <property type="component" value="Chromosome"/>
</dbReference>
<keyword evidence="10" id="KW-0460">Magnesium</keyword>
<dbReference type="CDD" id="cd02513">
    <property type="entry name" value="CMP-NeuAc_Synthase"/>
    <property type="match status" value="1"/>
</dbReference>
<dbReference type="GO" id="GO:0046872">
    <property type="term" value="F:metal ion binding"/>
    <property type="evidence" value="ECO:0007669"/>
    <property type="project" value="UniProtKB-KW"/>
</dbReference>
<dbReference type="SUPFAM" id="SSF56784">
    <property type="entry name" value="HAD-like"/>
    <property type="match status" value="1"/>
</dbReference>
<sequence length="400" mass="44925">MPETLAIIPARSGSKGVHNKNIRDMCGTPLLGWTISAAIKSTKINRVLVSTDSEQYAQIAHKHGAEAPFLRPNTISNDTASSESALLHALNWLQEKEKYSPEFIVFLQCTSPLTLAEDIDRCVEKLISENADSALTVASSHTFLWKNLSSGAEGINHNKAIRLRRQDMEPEFRETGAVYAMKTEGFLKHKHRFFGKTILSTVPPERSYEIDNESDWLVCESLLRKRIQTEKFATIPNNLKAIVFDFDGVFTDNRVWVDQNGNESVACSRSDGLRLNELKKAFPSLQLLILSKERNPVVSKRAKKLNLSVLQGVDQKSQFLDNWLQEHNYKWSEIIYVGNDLNDVEALRRSGCGIAVNDAYHCAKDASNIILDNRGGNGAVRELIDILLSTKLKQENLKQS</sequence>
<evidence type="ECO:0000256" key="2">
    <source>
        <dbReference type="ARBA" id="ARBA00001946"/>
    </source>
</evidence>
<dbReference type="InterPro" id="IPR003329">
    <property type="entry name" value="Cytidylyl_trans"/>
</dbReference>
<reference evidence="11 12" key="1">
    <citation type="submission" date="2023-10" db="EMBL/GenBank/DDBJ databases">
        <title>Rubellicoccus peritrichatus gen. nov., sp. nov., isolated from an algae of coral reef tank.</title>
        <authorList>
            <person name="Luo J."/>
        </authorList>
    </citation>
    <scope>NUCLEOTIDE SEQUENCE [LARGE SCALE GENOMIC DNA]</scope>
    <source>
        <strain evidence="11 12">CR14</strain>
    </source>
</reference>
<comment type="similarity">
    <text evidence="5">Belongs to the CMP-NeuNAc synthase family.</text>
</comment>
<dbReference type="GO" id="GO:0016788">
    <property type="term" value="F:hydrolase activity, acting on ester bonds"/>
    <property type="evidence" value="ECO:0007669"/>
    <property type="project" value="InterPro"/>
</dbReference>
<dbReference type="SFLD" id="SFLDG01136">
    <property type="entry name" value="C1.6:_Phosphoserine_Phosphatas"/>
    <property type="match status" value="1"/>
</dbReference>
<dbReference type="Gene3D" id="3.40.50.1000">
    <property type="entry name" value="HAD superfamily/HAD-like"/>
    <property type="match status" value="1"/>
</dbReference>
<keyword evidence="11" id="KW-0548">Nucleotidyltransferase</keyword>
<proteinExistence type="inferred from homology"/>
<dbReference type="EMBL" id="CP136920">
    <property type="protein sequence ID" value="WOO41425.1"/>
    <property type="molecule type" value="Genomic_DNA"/>
</dbReference>
<dbReference type="SUPFAM" id="SSF53448">
    <property type="entry name" value="Nucleotide-diphospho-sugar transferases"/>
    <property type="match status" value="1"/>
</dbReference>